<name>A0A927H7Z3_9BACL</name>
<dbReference type="EMBL" id="JACXIY010000027">
    <property type="protein sequence ID" value="MBD2871143.1"/>
    <property type="molecule type" value="Genomic_DNA"/>
</dbReference>
<dbReference type="AlphaFoldDB" id="A0A927H7Z3"/>
<keyword evidence="2" id="KW-1185">Reference proteome</keyword>
<dbReference type="SUPFAM" id="SSF141571">
    <property type="entry name" value="Pentapeptide repeat-like"/>
    <property type="match status" value="1"/>
</dbReference>
<gene>
    <name evidence="1" type="ORF">IDH41_21385</name>
</gene>
<dbReference type="Gene3D" id="2.160.20.80">
    <property type="entry name" value="E3 ubiquitin-protein ligase SopA"/>
    <property type="match status" value="1"/>
</dbReference>
<evidence type="ECO:0000313" key="2">
    <source>
        <dbReference type="Proteomes" id="UP000632125"/>
    </source>
</evidence>
<sequence length="136" mass="14680">MEQLDVTNAMKRIAVTNACVAGSTFVNVDAGRLHMENINLSGTKITDANMSDLEIDGAQLGGAYIHNIGLPPEGHPNYEPGKTQRPLRFENCMLNGSTIADCDLSGVELTNCTMTGLTIDGIPVEELLEAYKKLNR</sequence>
<accession>A0A927H7Z3</accession>
<dbReference type="Proteomes" id="UP000632125">
    <property type="component" value="Unassembled WGS sequence"/>
</dbReference>
<protein>
    <submittedName>
        <fullName evidence="1">Pentapeptide repeat-containing protein</fullName>
    </submittedName>
</protein>
<proteinExistence type="predicted"/>
<dbReference type="RefSeq" id="WP_190864657.1">
    <property type="nucleotide sequence ID" value="NZ_JACXIY010000027.1"/>
</dbReference>
<evidence type="ECO:0000313" key="1">
    <source>
        <dbReference type="EMBL" id="MBD2871143.1"/>
    </source>
</evidence>
<comment type="caution">
    <text evidence="1">The sequence shown here is derived from an EMBL/GenBank/DDBJ whole genome shotgun (WGS) entry which is preliminary data.</text>
</comment>
<organism evidence="1 2">
    <name type="scientific">Paenibacillus arenilitoris</name>
    <dbReference type="NCBI Taxonomy" id="2772299"/>
    <lineage>
        <taxon>Bacteria</taxon>
        <taxon>Bacillati</taxon>
        <taxon>Bacillota</taxon>
        <taxon>Bacilli</taxon>
        <taxon>Bacillales</taxon>
        <taxon>Paenibacillaceae</taxon>
        <taxon>Paenibacillus</taxon>
    </lineage>
</organism>
<reference evidence="1" key="1">
    <citation type="submission" date="2020-09" db="EMBL/GenBank/DDBJ databases">
        <title>A novel bacterium of genus Paenibacillus, isolated from South China Sea.</title>
        <authorList>
            <person name="Huang H."/>
            <person name="Mo K."/>
            <person name="Hu Y."/>
        </authorList>
    </citation>
    <scope>NUCLEOTIDE SEQUENCE</scope>
    <source>
        <strain evidence="1">IB182493</strain>
    </source>
</reference>